<dbReference type="Proteomes" id="UP001218218">
    <property type="component" value="Unassembled WGS sequence"/>
</dbReference>
<feature type="compositionally biased region" description="Basic and acidic residues" evidence="1">
    <location>
        <begin position="15"/>
        <end position="26"/>
    </location>
</feature>
<dbReference type="AlphaFoldDB" id="A0AAD7A6P6"/>
<name>A0AAD7A6P6_9AGAR</name>
<evidence type="ECO:0000313" key="3">
    <source>
        <dbReference type="EMBL" id="KAJ7350612.1"/>
    </source>
</evidence>
<dbReference type="SMART" id="SM00317">
    <property type="entry name" value="SET"/>
    <property type="match status" value="1"/>
</dbReference>
<proteinExistence type="predicted"/>
<dbReference type="EMBL" id="JARIHO010000014">
    <property type="protein sequence ID" value="KAJ7350612.1"/>
    <property type="molecule type" value="Genomic_DNA"/>
</dbReference>
<protein>
    <recommendedName>
        <fullName evidence="2">SET domain-containing protein</fullName>
    </recommendedName>
</protein>
<dbReference type="PROSITE" id="PS50280">
    <property type="entry name" value="SET"/>
    <property type="match status" value="1"/>
</dbReference>
<dbReference type="InterPro" id="IPR053185">
    <property type="entry name" value="SET_domain_protein"/>
</dbReference>
<feature type="domain" description="SET" evidence="2">
    <location>
        <begin position="120"/>
        <end position="297"/>
    </location>
</feature>
<dbReference type="PANTHER" id="PTHR47332">
    <property type="entry name" value="SET DOMAIN-CONTAINING PROTEIN 5"/>
    <property type="match status" value="1"/>
</dbReference>
<comment type="caution">
    <text evidence="3">The sequence shown here is derived from an EMBL/GenBank/DDBJ whole genome shotgun (WGS) entry which is preliminary data.</text>
</comment>
<dbReference type="Pfam" id="PF00856">
    <property type="entry name" value="SET"/>
    <property type="match status" value="1"/>
</dbReference>
<reference evidence="3" key="1">
    <citation type="submission" date="2023-03" db="EMBL/GenBank/DDBJ databases">
        <title>Massive genome expansion in bonnet fungi (Mycena s.s.) driven by repeated elements and novel gene families across ecological guilds.</title>
        <authorList>
            <consortium name="Lawrence Berkeley National Laboratory"/>
            <person name="Harder C.B."/>
            <person name="Miyauchi S."/>
            <person name="Viragh M."/>
            <person name="Kuo A."/>
            <person name="Thoen E."/>
            <person name="Andreopoulos B."/>
            <person name="Lu D."/>
            <person name="Skrede I."/>
            <person name="Drula E."/>
            <person name="Henrissat B."/>
            <person name="Morin E."/>
            <person name="Kohler A."/>
            <person name="Barry K."/>
            <person name="LaButti K."/>
            <person name="Morin E."/>
            <person name="Salamov A."/>
            <person name="Lipzen A."/>
            <person name="Mereny Z."/>
            <person name="Hegedus B."/>
            <person name="Baldrian P."/>
            <person name="Stursova M."/>
            <person name="Weitz H."/>
            <person name="Taylor A."/>
            <person name="Grigoriev I.V."/>
            <person name="Nagy L.G."/>
            <person name="Martin F."/>
            <person name="Kauserud H."/>
        </authorList>
    </citation>
    <scope>NUCLEOTIDE SEQUENCE</scope>
    <source>
        <strain evidence="3">CBHHK002</strain>
    </source>
</reference>
<dbReference type="CDD" id="cd20071">
    <property type="entry name" value="SET_SMYD"/>
    <property type="match status" value="1"/>
</dbReference>
<sequence length="449" mass="49952">MKKGFLISSKAKAKSAKDRFKPGSRPDPEIVKLLYGVVENTEKPQGYEVQRPIMKEMDPLASPERLPEDMTLYTTQPSIFMNATPANHEGWTECLLYPQVKALILATPGFPARLLRPSAPKYRIVPIPDKGQGLVSTANIHASDLILSERPLTLTPASASLSKICFLRELSAKEKYLAALYEWEHSLKILFDRLHRDYQAAFMALANSHQYDGSGPISGIIRTNGMGVSFLEPGKYRTEKPQPGDKGMYTAVCKEISRLNHSCYPNTIAYFDRATFSYQLFAARDIAEGEELTLTYIGLTVPAEARQSKLEPYGFRCTCPACHTSDASDAQRATSLRMEITNIDDGLLKLALMEEQGLQGCFEYSIALNTVMNLYIRIGDADNGCMYAKKIAKRRWDASANVAKMYSSPLAIQSHPLWKKGTQAEPSADELKTLFAGLGLAEEHWASIF</sequence>
<evidence type="ECO:0000313" key="4">
    <source>
        <dbReference type="Proteomes" id="UP001218218"/>
    </source>
</evidence>
<dbReference type="InterPro" id="IPR046341">
    <property type="entry name" value="SET_dom_sf"/>
</dbReference>
<gene>
    <name evidence="3" type="ORF">DFH08DRAFT_995277</name>
</gene>
<dbReference type="SUPFAM" id="SSF82199">
    <property type="entry name" value="SET domain"/>
    <property type="match status" value="1"/>
</dbReference>
<dbReference type="PANTHER" id="PTHR47332:SF4">
    <property type="entry name" value="SET DOMAIN-CONTAINING PROTEIN 5"/>
    <property type="match status" value="1"/>
</dbReference>
<accession>A0AAD7A6P6</accession>
<dbReference type="Gene3D" id="2.170.270.10">
    <property type="entry name" value="SET domain"/>
    <property type="match status" value="1"/>
</dbReference>
<evidence type="ECO:0000256" key="1">
    <source>
        <dbReference type="SAM" id="MobiDB-lite"/>
    </source>
</evidence>
<keyword evidence="4" id="KW-1185">Reference proteome</keyword>
<dbReference type="InterPro" id="IPR001214">
    <property type="entry name" value="SET_dom"/>
</dbReference>
<evidence type="ECO:0000259" key="2">
    <source>
        <dbReference type="PROSITE" id="PS50280"/>
    </source>
</evidence>
<feature type="region of interest" description="Disordered" evidence="1">
    <location>
        <begin position="1"/>
        <end position="26"/>
    </location>
</feature>
<organism evidence="3 4">
    <name type="scientific">Mycena albidolilacea</name>
    <dbReference type="NCBI Taxonomy" id="1033008"/>
    <lineage>
        <taxon>Eukaryota</taxon>
        <taxon>Fungi</taxon>
        <taxon>Dikarya</taxon>
        <taxon>Basidiomycota</taxon>
        <taxon>Agaricomycotina</taxon>
        <taxon>Agaricomycetes</taxon>
        <taxon>Agaricomycetidae</taxon>
        <taxon>Agaricales</taxon>
        <taxon>Marasmiineae</taxon>
        <taxon>Mycenaceae</taxon>
        <taxon>Mycena</taxon>
    </lineage>
</organism>